<dbReference type="Gene3D" id="3.50.50.60">
    <property type="entry name" value="FAD/NAD(P)-binding domain"/>
    <property type="match status" value="1"/>
</dbReference>
<evidence type="ECO:0000259" key="3">
    <source>
        <dbReference type="Pfam" id="PF01494"/>
    </source>
</evidence>
<sequence>MNKRIAIVGAGVAGCAAALSLSRLGLDVDLFEAVAEPQPIGAGLLLQPTGQQVLQGLGLLEPLLGLGAQVDRLFGDTPSGRTVLDMSYRRFSPQAYGLGLQRGALMGVLWQAVRASGVAWHCGVAPSRFEQQADEVRLFADGQPLGSYAALLLANGSFSRLREQLQLKQSARVFPYGALWTVLPRPAQFPELDLRQRFRGARQMLGLMPVGRNFGDAPEAAPGINLFWSLPLAEVQAWHAAAGAQGLERLKREMVDLLPLCEPLLAGLQDPAQLRQARYADVQMARWHQGRVLAIGDCGHGMSPQLGQGANLALIDAHVLARLCASQGQGRLDWPALLARYSHERRAHLRFYSQASRGLTPMFQSDQRLAPWLRDRFFGWGGRLPFVHQQSVATLSGVKTGWLWGRLKL</sequence>
<evidence type="ECO:0000256" key="1">
    <source>
        <dbReference type="ARBA" id="ARBA00023002"/>
    </source>
</evidence>
<dbReference type="Proteomes" id="UP000562027">
    <property type="component" value="Unassembled WGS sequence"/>
</dbReference>
<accession>A0A840LD06</accession>
<comment type="caution">
    <text evidence="4">The sequence shown here is derived from an EMBL/GenBank/DDBJ whole genome shotgun (WGS) entry which is preliminary data.</text>
</comment>
<dbReference type="PANTHER" id="PTHR13789">
    <property type="entry name" value="MONOOXYGENASE"/>
    <property type="match status" value="1"/>
</dbReference>
<dbReference type="InterPro" id="IPR050493">
    <property type="entry name" value="FAD-dep_Monooxygenase_BioMet"/>
</dbReference>
<gene>
    <name evidence="4" type="ORF">HNP55_002614</name>
</gene>
<dbReference type="InterPro" id="IPR036188">
    <property type="entry name" value="FAD/NAD-bd_sf"/>
</dbReference>
<keyword evidence="1" id="KW-0560">Oxidoreductase</keyword>
<dbReference type="InterPro" id="IPR002938">
    <property type="entry name" value="FAD-bd"/>
</dbReference>
<proteinExistence type="predicted"/>
<feature type="domain" description="FAD-binding" evidence="3">
    <location>
        <begin position="268"/>
        <end position="349"/>
    </location>
</feature>
<dbReference type="EMBL" id="JACHLP010000005">
    <property type="protein sequence ID" value="MBB4844078.1"/>
    <property type="molecule type" value="Genomic_DNA"/>
</dbReference>
<name>A0A840LD06_9BURK</name>
<evidence type="ECO:0000313" key="5">
    <source>
        <dbReference type="Proteomes" id="UP000562027"/>
    </source>
</evidence>
<dbReference type="GO" id="GO:0071949">
    <property type="term" value="F:FAD binding"/>
    <property type="evidence" value="ECO:0007669"/>
    <property type="project" value="InterPro"/>
</dbReference>
<keyword evidence="5" id="KW-1185">Reference proteome</keyword>
<dbReference type="PROSITE" id="PS51257">
    <property type="entry name" value="PROKAR_LIPOPROTEIN"/>
    <property type="match status" value="1"/>
</dbReference>
<dbReference type="PANTHER" id="PTHR13789:SF309">
    <property type="entry name" value="PUTATIVE (AFU_ORTHOLOGUE AFUA_6G14510)-RELATED"/>
    <property type="match status" value="1"/>
</dbReference>
<evidence type="ECO:0000256" key="2">
    <source>
        <dbReference type="ARBA" id="ARBA00023033"/>
    </source>
</evidence>
<organism evidence="4 5">
    <name type="scientific">Roseateles oligotrophus</name>
    <dbReference type="NCBI Taxonomy" id="1769250"/>
    <lineage>
        <taxon>Bacteria</taxon>
        <taxon>Pseudomonadati</taxon>
        <taxon>Pseudomonadota</taxon>
        <taxon>Betaproteobacteria</taxon>
        <taxon>Burkholderiales</taxon>
        <taxon>Sphaerotilaceae</taxon>
        <taxon>Roseateles</taxon>
    </lineage>
</organism>
<dbReference type="SUPFAM" id="SSF51905">
    <property type="entry name" value="FAD/NAD(P)-binding domain"/>
    <property type="match status" value="1"/>
</dbReference>
<feature type="domain" description="FAD-binding" evidence="3">
    <location>
        <begin position="5"/>
        <end position="137"/>
    </location>
</feature>
<dbReference type="AlphaFoldDB" id="A0A840LD06"/>
<dbReference type="Pfam" id="PF01494">
    <property type="entry name" value="FAD_binding_3"/>
    <property type="match status" value="2"/>
</dbReference>
<evidence type="ECO:0000313" key="4">
    <source>
        <dbReference type="EMBL" id="MBB4844078.1"/>
    </source>
</evidence>
<keyword evidence="2" id="KW-0503">Monooxygenase</keyword>
<dbReference type="GO" id="GO:0004497">
    <property type="term" value="F:monooxygenase activity"/>
    <property type="evidence" value="ECO:0007669"/>
    <property type="project" value="UniProtKB-KW"/>
</dbReference>
<dbReference type="RefSeq" id="WP_184299962.1">
    <property type="nucleotide sequence ID" value="NZ_JACHLP010000005.1"/>
</dbReference>
<dbReference type="PRINTS" id="PR00420">
    <property type="entry name" value="RNGMNOXGNASE"/>
</dbReference>
<reference evidence="4 5" key="1">
    <citation type="submission" date="2020-08" db="EMBL/GenBank/DDBJ databases">
        <title>Functional genomics of gut bacteria from endangered species of beetles.</title>
        <authorList>
            <person name="Carlos-Shanley C."/>
        </authorList>
    </citation>
    <scope>NUCLEOTIDE SEQUENCE [LARGE SCALE GENOMIC DNA]</scope>
    <source>
        <strain evidence="4 5">S00239</strain>
    </source>
</reference>
<protein>
    <submittedName>
        <fullName evidence="4">2-polyprenyl-6-methoxyphenol hydroxylase-like FAD-dependent oxidoreductase</fullName>
    </submittedName>
</protein>